<dbReference type="GO" id="GO:0016301">
    <property type="term" value="F:kinase activity"/>
    <property type="evidence" value="ECO:0007669"/>
    <property type="project" value="UniProtKB-KW"/>
</dbReference>
<dbReference type="GO" id="GO:0006542">
    <property type="term" value="P:glutamine biosynthetic process"/>
    <property type="evidence" value="ECO:0007669"/>
    <property type="project" value="InterPro"/>
</dbReference>
<dbReference type="Gene3D" id="3.10.20.70">
    <property type="entry name" value="Glutamine synthetase, N-terminal domain"/>
    <property type="match status" value="1"/>
</dbReference>
<name>A0A9P5MWC3_9AGAM</name>
<accession>A0A9P5MWC3</accession>
<dbReference type="PROSITE" id="PS51987">
    <property type="entry name" value="GS_CATALYTIC"/>
    <property type="match status" value="1"/>
</dbReference>
<sequence length="469" mass="51117">MSGGCLAFGLQYLPASVKLPTYGQGHVLEKLKSDGTRYIRFQWDDYTNITRYRIIPVTSFLELMSASRPGIGLTMAALGIVGTSLVPGFSGTGEYLYTPDLSSLRPCAYAPGHASLMGWFEEKLPTRESAGRQDDLKVPLCPRGLLRDIVKYFSKGKQLGVEFLVGVETEFILLKSTDPISAVNDAPYSASRGLLAGSVAEKCLEDIADALQYGGIDLLMYHTEAAPGQYEIVTGPLPPLEAADAVIYTHETIINIAAKHGLHATFSPRVYTDTCGTAAHTHISVYPTPQPPAKIPPANPNTNKKTTMTPLERSFLQSLLEKLPFSTAFTMPTEASYERVRDGIWSCGTYACWGKDNRESAVRLTGPPDAHHFELRTIDGTANPHIALATILGLGLIGIEKGLELLIEEVDASAVDLSVEEREKRGIVGRFERTLSAARDIARRDTAINDVLGKEFVQKYLAVNEVRGL</sequence>
<comment type="caution">
    <text evidence="6">The sequence shown here is derived from an EMBL/GenBank/DDBJ whole genome shotgun (WGS) entry which is preliminary data.</text>
</comment>
<dbReference type="SUPFAM" id="SSF55931">
    <property type="entry name" value="Glutamine synthetase/guanido kinase"/>
    <property type="match status" value="1"/>
</dbReference>
<evidence type="ECO:0000313" key="6">
    <source>
        <dbReference type="EMBL" id="KAF8480335.1"/>
    </source>
</evidence>
<dbReference type="Gene3D" id="3.30.590.10">
    <property type="entry name" value="Glutamine synthetase/guanido kinase, catalytic domain"/>
    <property type="match status" value="1"/>
</dbReference>
<dbReference type="Pfam" id="PF00120">
    <property type="entry name" value="Gln-synt_C"/>
    <property type="match status" value="1"/>
</dbReference>
<dbReference type="PANTHER" id="PTHR43785:SF2">
    <property type="entry name" value="TYPE-1 GLUTAMINE SYNTHETASE 1"/>
    <property type="match status" value="1"/>
</dbReference>
<organism evidence="6 7">
    <name type="scientific">Russula ochroleuca</name>
    <dbReference type="NCBI Taxonomy" id="152965"/>
    <lineage>
        <taxon>Eukaryota</taxon>
        <taxon>Fungi</taxon>
        <taxon>Dikarya</taxon>
        <taxon>Basidiomycota</taxon>
        <taxon>Agaricomycotina</taxon>
        <taxon>Agaricomycetes</taxon>
        <taxon>Russulales</taxon>
        <taxon>Russulaceae</taxon>
        <taxon>Russula</taxon>
    </lineage>
</organism>
<keyword evidence="6" id="KW-0808">Transferase</keyword>
<dbReference type="PANTHER" id="PTHR43785">
    <property type="entry name" value="GAMMA-GLUTAMYLPUTRESCINE SYNTHETASE"/>
    <property type="match status" value="1"/>
</dbReference>
<proteinExistence type="inferred from homology"/>
<dbReference type="SMART" id="SM01230">
    <property type="entry name" value="Gln-synt_C"/>
    <property type="match status" value="1"/>
</dbReference>
<comment type="similarity">
    <text evidence="3 4">Belongs to the glutamine synthetase family.</text>
</comment>
<evidence type="ECO:0000256" key="2">
    <source>
        <dbReference type="ARBA" id="ARBA00022598"/>
    </source>
</evidence>
<dbReference type="AlphaFoldDB" id="A0A9P5MWC3"/>
<feature type="domain" description="GS catalytic" evidence="5">
    <location>
        <begin position="142"/>
        <end position="469"/>
    </location>
</feature>
<evidence type="ECO:0000313" key="7">
    <source>
        <dbReference type="Proteomes" id="UP000759537"/>
    </source>
</evidence>
<evidence type="ECO:0000259" key="5">
    <source>
        <dbReference type="PROSITE" id="PS51987"/>
    </source>
</evidence>
<evidence type="ECO:0000256" key="4">
    <source>
        <dbReference type="RuleBase" id="RU000384"/>
    </source>
</evidence>
<reference evidence="6" key="1">
    <citation type="submission" date="2019-10" db="EMBL/GenBank/DDBJ databases">
        <authorList>
            <consortium name="DOE Joint Genome Institute"/>
            <person name="Kuo A."/>
            <person name="Miyauchi S."/>
            <person name="Kiss E."/>
            <person name="Drula E."/>
            <person name="Kohler A."/>
            <person name="Sanchez-Garcia M."/>
            <person name="Andreopoulos B."/>
            <person name="Barry K.W."/>
            <person name="Bonito G."/>
            <person name="Buee M."/>
            <person name="Carver A."/>
            <person name="Chen C."/>
            <person name="Cichocki N."/>
            <person name="Clum A."/>
            <person name="Culley D."/>
            <person name="Crous P.W."/>
            <person name="Fauchery L."/>
            <person name="Girlanda M."/>
            <person name="Hayes R."/>
            <person name="Keri Z."/>
            <person name="LaButti K."/>
            <person name="Lipzen A."/>
            <person name="Lombard V."/>
            <person name="Magnuson J."/>
            <person name="Maillard F."/>
            <person name="Morin E."/>
            <person name="Murat C."/>
            <person name="Nolan M."/>
            <person name="Ohm R."/>
            <person name="Pangilinan J."/>
            <person name="Pereira M."/>
            <person name="Perotto S."/>
            <person name="Peter M."/>
            <person name="Riley R."/>
            <person name="Sitrit Y."/>
            <person name="Stielow B."/>
            <person name="Szollosi G."/>
            <person name="Zifcakova L."/>
            <person name="Stursova M."/>
            <person name="Spatafora J.W."/>
            <person name="Tedersoo L."/>
            <person name="Vaario L.-M."/>
            <person name="Yamada A."/>
            <person name="Yan M."/>
            <person name="Wang P."/>
            <person name="Xu J."/>
            <person name="Bruns T."/>
            <person name="Baldrian P."/>
            <person name="Vilgalys R."/>
            <person name="Henrissat B."/>
            <person name="Grigoriev I.V."/>
            <person name="Hibbett D."/>
            <person name="Nagy L.G."/>
            <person name="Martin F.M."/>
        </authorList>
    </citation>
    <scope>NUCLEOTIDE SEQUENCE</scope>
    <source>
        <strain evidence="6">Prilba</strain>
    </source>
</reference>
<keyword evidence="2" id="KW-0436">Ligase</keyword>
<evidence type="ECO:0000256" key="3">
    <source>
        <dbReference type="PROSITE-ProRule" id="PRU01331"/>
    </source>
</evidence>
<keyword evidence="6" id="KW-0418">Kinase</keyword>
<dbReference type="Proteomes" id="UP000759537">
    <property type="component" value="Unassembled WGS sequence"/>
</dbReference>
<evidence type="ECO:0000256" key="1">
    <source>
        <dbReference type="ARBA" id="ARBA00021364"/>
    </source>
</evidence>
<keyword evidence="7" id="KW-1185">Reference proteome</keyword>
<dbReference type="InterPro" id="IPR008146">
    <property type="entry name" value="Gln_synth_cat_dom"/>
</dbReference>
<dbReference type="GO" id="GO:0004356">
    <property type="term" value="F:glutamine synthetase activity"/>
    <property type="evidence" value="ECO:0007669"/>
    <property type="project" value="InterPro"/>
</dbReference>
<dbReference type="InterPro" id="IPR036651">
    <property type="entry name" value="Gln_synt_N_sf"/>
</dbReference>
<dbReference type="OrthoDB" id="3364440at2759"/>
<gene>
    <name evidence="6" type="ORF">DFH94DRAFT_793985</name>
</gene>
<dbReference type="EMBL" id="WHVB01000008">
    <property type="protein sequence ID" value="KAF8480335.1"/>
    <property type="molecule type" value="Genomic_DNA"/>
</dbReference>
<protein>
    <recommendedName>
        <fullName evidence="1">Glutamine synthetase</fullName>
    </recommendedName>
</protein>
<reference evidence="6" key="2">
    <citation type="journal article" date="2020" name="Nat. Commun.">
        <title>Large-scale genome sequencing of mycorrhizal fungi provides insights into the early evolution of symbiotic traits.</title>
        <authorList>
            <person name="Miyauchi S."/>
            <person name="Kiss E."/>
            <person name="Kuo A."/>
            <person name="Drula E."/>
            <person name="Kohler A."/>
            <person name="Sanchez-Garcia M."/>
            <person name="Morin E."/>
            <person name="Andreopoulos B."/>
            <person name="Barry K.W."/>
            <person name="Bonito G."/>
            <person name="Buee M."/>
            <person name="Carver A."/>
            <person name="Chen C."/>
            <person name="Cichocki N."/>
            <person name="Clum A."/>
            <person name="Culley D."/>
            <person name="Crous P.W."/>
            <person name="Fauchery L."/>
            <person name="Girlanda M."/>
            <person name="Hayes R.D."/>
            <person name="Keri Z."/>
            <person name="LaButti K."/>
            <person name="Lipzen A."/>
            <person name="Lombard V."/>
            <person name="Magnuson J."/>
            <person name="Maillard F."/>
            <person name="Murat C."/>
            <person name="Nolan M."/>
            <person name="Ohm R.A."/>
            <person name="Pangilinan J."/>
            <person name="Pereira M.F."/>
            <person name="Perotto S."/>
            <person name="Peter M."/>
            <person name="Pfister S."/>
            <person name="Riley R."/>
            <person name="Sitrit Y."/>
            <person name="Stielow J.B."/>
            <person name="Szollosi G."/>
            <person name="Zifcakova L."/>
            <person name="Stursova M."/>
            <person name="Spatafora J.W."/>
            <person name="Tedersoo L."/>
            <person name="Vaario L.M."/>
            <person name="Yamada A."/>
            <person name="Yan M."/>
            <person name="Wang P."/>
            <person name="Xu J."/>
            <person name="Bruns T."/>
            <person name="Baldrian P."/>
            <person name="Vilgalys R."/>
            <person name="Dunand C."/>
            <person name="Henrissat B."/>
            <person name="Grigoriev I.V."/>
            <person name="Hibbett D."/>
            <person name="Nagy L.G."/>
            <person name="Martin F.M."/>
        </authorList>
    </citation>
    <scope>NUCLEOTIDE SEQUENCE</scope>
    <source>
        <strain evidence="6">Prilba</strain>
    </source>
</reference>
<dbReference type="InterPro" id="IPR014746">
    <property type="entry name" value="Gln_synth/guanido_kin_cat_dom"/>
</dbReference>